<dbReference type="Proteomes" id="UP000631312">
    <property type="component" value="Unassembled WGS sequence"/>
</dbReference>
<proteinExistence type="predicted"/>
<feature type="signal peptide" evidence="2">
    <location>
        <begin position="1"/>
        <end position="18"/>
    </location>
</feature>
<protein>
    <recommendedName>
        <fullName evidence="7">Secreted protein</fullName>
    </recommendedName>
</protein>
<reference evidence="4 5" key="1">
    <citation type="submission" date="2020-08" db="EMBL/GenBank/DDBJ databases">
        <title>Sequencing the genomes of 1000 actinobacteria strains.</title>
        <authorList>
            <person name="Klenk H.-P."/>
        </authorList>
    </citation>
    <scope>NUCLEOTIDE SEQUENCE [LARGE SCALE GENOMIC DNA]</scope>
    <source>
        <strain evidence="4 5">DSM 43150</strain>
    </source>
</reference>
<evidence type="ECO:0000313" key="4">
    <source>
        <dbReference type="EMBL" id="MBB4750590.1"/>
    </source>
</evidence>
<feature type="region of interest" description="Disordered" evidence="1">
    <location>
        <begin position="81"/>
        <end position="135"/>
    </location>
</feature>
<dbReference type="RefSeq" id="WP_188122745.1">
    <property type="nucleotide sequence ID" value="NZ_BOMP01000164.1"/>
</dbReference>
<dbReference type="EMBL" id="JACHNC010000001">
    <property type="protein sequence ID" value="MBB4750590.1"/>
    <property type="molecule type" value="Genomic_DNA"/>
</dbReference>
<dbReference type="Proteomes" id="UP000590511">
    <property type="component" value="Unassembled WGS sequence"/>
</dbReference>
<organism evidence="4 5">
    <name type="scientific">Actinoplanes lobatus</name>
    <dbReference type="NCBI Taxonomy" id="113568"/>
    <lineage>
        <taxon>Bacteria</taxon>
        <taxon>Bacillati</taxon>
        <taxon>Actinomycetota</taxon>
        <taxon>Actinomycetes</taxon>
        <taxon>Micromonosporales</taxon>
        <taxon>Micromonosporaceae</taxon>
        <taxon>Actinoplanes</taxon>
    </lineage>
</organism>
<keyword evidence="6" id="KW-1185">Reference proteome</keyword>
<reference evidence="3 6" key="2">
    <citation type="submission" date="2021-01" db="EMBL/GenBank/DDBJ databases">
        <title>Whole genome shotgun sequence of Actinoplanes lobatus NBRC 12513.</title>
        <authorList>
            <person name="Komaki H."/>
            <person name="Tamura T."/>
        </authorList>
    </citation>
    <scope>NUCLEOTIDE SEQUENCE [LARGE SCALE GENOMIC DNA]</scope>
    <source>
        <strain evidence="3 6">NBRC 12513</strain>
    </source>
</reference>
<comment type="caution">
    <text evidence="4">The sequence shown here is derived from an EMBL/GenBank/DDBJ whole genome shotgun (WGS) entry which is preliminary data.</text>
</comment>
<keyword evidence="2" id="KW-0732">Signal</keyword>
<feature type="chain" id="PRO_5039730005" description="Secreted protein" evidence="2">
    <location>
        <begin position="19"/>
        <end position="151"/>
    </location>
</feature>
<dbReference type="PROSITE" id="PS51257">
    <property type="entry name" value="PROKAR_LIPOPROTEIN"/>
    <property type="match status" value="1"/>
</dbReference>
<evidence type="ECO:0000313" key="5">
    <source>
        <dbReference type="Proteomes" id="UP000590511"/>
    </source>
</evidence>
<dbReference type="AlphaFoldDB" id="A0A7W7HHD0"/>
<evidence type="ECO:0000256" key="1">
    <source>
        <dbReference type="SAM" id="MobiDB-lite"/>
    </source>
</evidence>
<accession>A0A7W7HHD0</accession>
<sequence length="151" mass="15916">MRLAIVGVALALVLGGCAGGEEPSTAPSSDPDARNLRFAQCLREQGLDVPDPEPGKGMLLKFGPDSDQRKVQAAMEACREWAPSGVTGGGGPADPKQDERMREQSQCMRDNGVEAFPDPENGQIRIDGSAAEDPDFEAAEKACASIMQGSR</sequence>
<evidence type="ECO:0000313" key="6">
    <source>
        <dbReference type="Proteomes" id="UP000631312"/>
    </source>
</evidence>
<evidence type="ECO:0000256" key="2">
    <source>
        <dbReference type="SAM" id="SignalP"/>
    </source>
</evidence>
<gene>
    <name evidence="3" type="ORF">Alo02nite_83730</name>
    <name evidence="4" type="ORF">BJ964_004751</name>
</gene>
<evidence type="ECO:0000313" key="3">
    <source>
        <dbReference type="EMBL" id="GIE45475.1"/>
    </source>
</evidence>
<dbReference type="EMBL" id="BOMP01000164">
    <property type="protein sequence ID" value="GIE45475.1"/>
    <property type="molecule type" value="Genomic_DNA"/>
</dbReference>
<name>A0A7W7HHD0_9ACTN</name>
<evidence type="ECO:0008006" key="7">
    <source>
        <dbReference type="Google" id="ProtNLM"/>
    </source>
</evidence>